<dbReference type="PROSITE" id="PS50297">
    <property type="entry name" value="ANK_REP_REGION"/>
    <property type="match status" value="2"/>
</dbReference>
<evidence type="ECO:0000256" key="1">
    <source>
        <dbReference type="ARBA" id="ARBA00022737"/>
    </source>
</evidence>
<keyword evidence="2 3" id="KW-0040">ANK repeat</keyword>
<keyword evidence="1" id="KW-0677">Repeat</keyword>
<feature type="non-terminal residue" evidence="4">
    <location>
        <position position="65"/>
    </location>
</feature>
<evidence type="ECO:0000313" key="5">
    <source>
        <dbReference type="Proteomes" id="UP000799757"/>
    </source>
</evidence>
<dbReference type="Pfam" id="PF12796">
    <property type="entry name" value="Ank_2"/>
    <property type="match status" value="1"/>
</dbReference>
<dbReference type="InterPro" id="IPR002110">
    <property type="entry name" value="Ankyrin_rpt"/>
</dbReference>
<reference evidence="4" key="1">
    <citation type="journal article" date="2020" name="Stud. Mycol.">
        <title>101 Dothideomycetes genomes: a test case for predicting lifestyles and emergence of pathogens.</title>
        <authorList>
            <person name="Haridas S."/>
            <person name="Albert R."/>
            <person name="Binder M."/>
            <person name="Bloem J."/>
            <person name="Labutti K."/>
            <person name="Salamov A."/>
            <person name="Andreopoulos B."/>
            <person name="Baker S."/>
            <person name="Barry K."/>
            <person name="Bills G."/>
            <person name="Bluhm B."/>
            <person name="Cannon C."/>
            <person name="Castanera R."/>
            <person name="Culley D."/>
            <person name="Daum C."/>
            <person name="Ezra D."/>
            <person name="Gonzalez J."/>
            <person name="Henrissat B."/>
            <person name="Kuo A."/>
            <person name="Liang C."/>
            <person name="Lipzen A."/>
            <person name="Lutzoni F."/>
            <person name="Magnuson J."/>
            <person name="Mondo S."/>
            <person name="Nolan M."/>
            <person name="Ohm R."/>
            <person name="Pangilinan J."/>
            <person name="Park H.-J."/>
            <person name="Ramirez L."/>
            <person name="Alfaro M."/>
            <person name="Sun H."/>
            <person name="Tritt A."/>
            <person name="Yoshinaga Y."/>
            <person name="Zwiers L.-H."/>
            <person name="Turgeon B."/>
            <person name="Goodwin S."/>
            <person name="Spatafora J."/>
            <person name="Crous P."/>
            <person name="Grigoriev I."/>
        </authorList>
    </citation>
    <scope>NUCLEOTIDE SEQUENCE</scope>
    <source>
        <strain evidence="4">CBS 109.77</strain>
    </source>
</reference>
<name>A0A6A6XGQ1_9PLEO</name>
<dbReference type="Gene3D" id="1.25.40.20">
    <property type="entry name" value="Ankyrin repeat-containing domain"/>
    <property type="match status" value="1"/>
</dbReference>
<proteinExistence type="predicted"/>
<evidence type="ECO:0000313" key="4">
    <source>
        <dbReference type="EMBL" id="KAF2795659.1"/>
    </source>
</evidence>
<dbReference type="SUPFAM" id="SSF48403">
    <property type="entry name" value="Ankyrin repeat"/>
    <property type="match status" value="1"/>
</dbReference>
<feature type="non-terminal residue" evidence="4">
    <location>
        <position position="1"/>
    </location>
</feature>
<organism evidence="4 5">
    <name type="scientific">Melanomma pulvis-pyrius CBS 109.77</name>
    <dbReference type="NCBI Taxonomy" id="1314802"/>
    <lineage>
        <taxon>Eukaryota</taxon>
        <taxon>Fungi</taxon>
        <taxon>Dikarya</taxon>
        <taxon>Ascomycota</taxon>
        <taxon>Pezizomycotina</taxon>
        <taxon>Dothideomycetes</taxon>
        <taxon>Pleosporomycetidae</taxon>
        <taxon>Pleosporales</taxon>
        <taxon>Melanommataceae</taxon>
        <taxon>Melanomma</taxon>
    </lineage>
</organism>
<dbReference type="InterPro" id="IPR036770">
    <property type="entry name" value="Ankyrin_rpt-contain_sf"/>
</dbReference>
<dbReference type="PANTHER" id="PTHR24171">
    <property type="entry name" value="ANKYRIN REPEAT DOMAIN-CONTAINING PROTEIN 39-RELATED"/>
    <property type="match status" value="1"/>
</dbReference>
<feature type="repeat" description="ANK" evidence="3">
    <location>
        <begin position="11"/>
        <end position="35"/>
    </location>
</feature>
<gene>
    <name evidence="4" type="ORF">K505DRAFT_221195</name>
</gene>
<dbReference type="SMART" id="SM00248">
    <property type="entry name" value="ANK"/>
    <property type="match status" value="1"/>
</dbReference>
<sequence length="65" mass="7076">GEVNVDSKDEHGRTPLLLAAREGHQAVVELLLKTGKVDVEPKDIAGQTPLWYAAQRGDQTVVELL</sequence>
<feature type="repeat" description="ANK" evidence="3">
    <location>
        <begin position="45"/>
        <end position="65"/>
    </location>
</feature>
<evidence type="ECO:0000256" key="2">
    <source>
        <dbReference type="ARBA" id="ARBA00023043"/>
    </source>
</evidence>
<keyword evidence="5" id="KW-1185">Reference proteome</keyword>
<evidence type="ECO:0000256" key="3">
    <source>
        <dbReference type="PROSITE-ProRule" id="PRU00023"/>
    </source>
</evidence>
<accession>A0A6A6XGQ1</accession>
<dbReference type="AlphaFoldDB" id="A0A6A6XGQ1"/>
<dbReference type="OrthoDB" id="341259at2759"/>
<dbReference type="EMBL" id="MU001852">
    <property type="protein sequence ID" value="KAF2795659.1"/>
    <property type="molecule type" value="Genomic_DNA"/>
</dbReference>
<dbReference type="Proteomes" id="UP000799757">
    <property type="component" value="Unassembled WGS sequence"/>
</dbReference>
<protein>
    <submittedName>
        <fullName evidence="4">Ankyrin</fullName>
    </submittedName>
</protein>
<dbReference type="PROSITE" id="PS50088">
    <property type="entry name" value="ANK_REPEAT"/>
    <property type="match status" value="2"/>
</dbReference>